<dbReference type="Pfam" id="PF05593">
    <property type="entry name" value="RHS_repeat"/>
    <property type="match status" value="2"/>
</dbReference>
<dbReference type="InterPro" id="IPR031325">
    <property type="entry name" value="RHS_repeat"/>
</dbReference>
<organism evidence="5 6">
    <name type="scientific">Luteimonas fraxinea</name>
    <dbReference type="NCBI Taxonomy" id="2901869"/>
    <lineage>
        <taxon>Bacteria</taxon>
        <taxon>Pseudomonadati</taxon>
        <taxon>Pseudomonadota</taxon>
        <taxon>Gammaproteobacteria</taxon>
        <taxon>Lysobacterales</taxon>
        <taxon>Lysobacteraceae</taxon>
        <taxon>Luteimonas</taxon>
    </lineage>
</organism>
<dbReference type="RefSeq" id="WP_232135207.1">
    <property type="nucleotide sequence ID" value="NZ_JAJQKU010000002.1"/>
</dbReference>
<dbReference type="Pfam" id="PF25023">
    <property type="entry name" value="TEN_YD-shell"/>
    <property type="match status" value="2"/>
</dbReference>
<evidence type="ECO:0000256" key="3">
    <source>
        <dbReference type="SAM" id="MobiDB-lite"/>
    </source>
</evidence>
<dbReference type="Pfam" id="PF13205">
    <property type="entry name" value="Big_5"/>
    <property type="match status" value="1"/>
</dbReference>
<dbReference type="InterPro" id="IPR032812">
    <property type="entry name" value="SbsA_Ig"/>
</dbReference>
<accession>A0ABS8UAI6</accession>
<dbReference type="SUPFAM" id="SSF50965">
    <property type="entry name" value="Galactose oxidase, central domain"/>
    <property type="match status" value="1"/>
</dbReference>
<sequence length="1781" mass="193083">MKRARQKGLGVVLVGLVTGLLAAGSALGQFELVQASASVGSSDADLPRRDMRTSIGLERRVHLPDGGLLRLSADGATLSLHSPPPTRQVRLWPLADARRRASVTLLASGRVLLWGGENATGVLHSDGLVFDPEHRTLEPIRLPIPPRSGHTATLLTDGRTLFAGGRSDGGAYSLWRETTNDVLEVTGTEPPKAHRARLLPDGRVALLGGTARRALVFDPSDAAVQTLERQLIDEAQFPGLAVSFPSAGETDVPVDTLISLRFARRMGFDQFNDSTVTLIGPGGSTPINLVSAEEGRLLFVSPKKELFPGSAYTLVIEGAKTAWNEQLETVVLDFRTETLPVQPLHEASTAASVALRERSTGGQYGKYCQGRSDRAQPCNGSAALDAGIWTPGLNSTDGRWRIPGGSVELPTVKLMTLMTHAIGATALTGQILQVDNIPVANVEVSIGARTVRTDAKGRFWLLGVPAGRQEIYVDGTTANSGDVEYGQFVVGADLEANTLTQLPYVMYLPRIAARDKIRIESPLKRDVVMSHPDMPGLQVHIPAGTVIRDRKGKIVRELAIVPTPVNRAPFPVAANYPMYFTLEPGGAVIQGLLPESARGIRVLYPNYDGHADGTQADFWIYDPAEGWRVYGKGRVTSDESRFAPEAGVALHQTMGGSYSVNTNDPAPEEDLPPDCQTCGEGNAGTGQNATAGDPIDLRTGQFSYQETDVSIADITPIVVGRSYSPRDVVRRDFGVGTASNFGHRLHAVANTSSNVMQLVLPNGAPLLFNRVTGTGITGTWRHYGPTALSGAVLEMVNESGYKYRVTLRDGSAMQFAGYSPNRLLWAQDRHGNRTEYVHTAGLVTKIISPSGRYVDIEYDGDSRINKVRDLLGNEWTYQYRDGFLRTVIYPDGSNRQYHYEGYGPGTHSLGHRIGAIFDRRGNRLLHNKWSTDVSSANYLRATQQTLADGNVYQIDYAHEVGGVRGTLVTHPDGSKRRVVFDNNGGLYPVSDTLAYGTSLEQTYTFERNSLGQMTARIDPMGRRTEYTYNSEWQLTRVTQLAGTANAVSVSVTYTSDGKLRTVTDPLGRITTLDYANSCLTRITNPLGASTTFTCNTAGQPNSIIDALSNITQMHYLGTDLAGVTDPLGRAVQFRYDALGRTIATEDAQGNLTRREYDAEGRAIKLIDASGSVTEMGYDRNGNTTAVLMPNGGGITYEYDSRDRLIERADNLGQSESWTWDAMNRVASSTDRKGQTTTYAYDALGRFKTATYGDGSTVVATYDAGNRLLGLTDSVSGTLSWVYDDFDRVLKVTSPQGPIAYEYDEAGRRTAMTPASQARIEYQYDSGDRLTRILQANEVIDFTYDDINRLTGQVLPNGIQSAYAYDAANQLTGMAWRTSSNTPLHTLGYGYDSLGQRVAQTGSLASQALPPTSVGNVFDDNNRQTGHNGGSLSYDLNGNLTSDGTRSYIWNARNQLVEIRQGTSTIASFGYDVLGRRTTKIEGGVTTEYLHDGANPVQETRENNVVPILNGLDVDQRYARGSETSRHYFLIDGLNSTRALTDDSGRVVQSYEYDPYGGTHAANTIVSNPYRYTGREQDANGLYYYRARYYHPGMARFISEDSYGLAAGDPNFYAYALGNPINYNDPSGNIVPALVGIYAAIELGMTLYDIYNTIDTFLDPCASSQQKYATAGLLAAGAVLPGAGYSSAAKGVSGGTRAGKVFTPKGKAEIDAANAQRHGGVNVCENCNTRVVPAQQSQRGVTPPANDRHRDHIHPRSQGGDGDPSNGQILCRSCNLDKSDKI</sequence>
<comment type="caution">
    <text evidence="5">The sequence shown here is derived from an EMBL/GenBank/DDBJ whole genome shotgun (WGS) entry which is preliminary data.</text>
</comment>
<feature type="region of interest" description="Disordered" evidence="3">
    <location>
        <begin position="1733"/>
        <end position="1768"/>
    </location>
</feature>
<proteinExistence type="predicted"/>
<dbReference type="Gene3D" id="2.180.10.10">
    <property type="entry name" value="RHS repeat-associated core"/>
    <property type="match status" value="2"/>
</dbReference>
<dbReference type="InterPro" id="IPR015915">
    <property type="entry name" value="Kelch-typ_b-propeller"/>
</dbReference>
<feature type="domain" description="HNH nuclease" evidence="4">
    <location>
        <begin position="1727"/>
        <end position="1775"/>
    </location>
</feature>
<reference evidence="5" key="2">
    <citation type="journal article" date="2022" name="Syst. Appl. Microbiol.">
        <title>Physiological and genomic characterisation of Luteimonas fraxinea sp. nov., a bacterial species associated with trees tolerant to ash dieback.</title>
        <authorList>
            <person name="Ulrich K."/>
            <person name="Becker R."/>
            <person name="Behrendt U."/>
            <person name="Kube M."/>
            <person name="Schneck V."/>
            <person name="Ulrich A."/>
        </authorList>
    </citation>
    <scope>NUCLEOTIDE SEQUENCE</scope>
    <source>
        <strain evidence="5">A1P009</strain>
    </source>
</reference>
<dbReference type="Gene3D" id="2.120.10.80">
    <property type="entry name" value="Kelch-type beta propeller"/>
    <property type="match status" value="1"/>
</dbReference>
<evidence type="ECO:0000259" key="4">
    <source>
        <dbReference type="SMART" id="SM00507"/>
    </source>
</evidence>
<dbReference type="InterPro" id="IPR045351">
    <property type="entry name" value="DUF6531"/>
</dbReference>
<gene>
    <name evidence="5" type="ORF">LTT95_06100</name>
</gene>
<dbReference type="InterPro" id="IPR003615">
    <property type="entry name" value="HNH_nuc"/>
</dbReference>
<dbReference type="PANTHER" id="PTHR32305">
    <property type="match status" value="1"/>
</dbReference>
<dbReference type="Pfam" id="PF20148">
    <property type="entry name" value="DUF6531"/>
    <property type="match status" value="1"/>
</dbReference>
<dbReference type="PANTHER" id="PTHR32305:SF15">
    <property type="entry name" value="PROTEIN RHSA-RELATED"/>
    <property type="match status" value="1"/>
</dbReference>
<dbReference type="InterPro" id="IPR008969">
    <property type="entry name" value="CarboxyPept-like_regulatory"/>
</dbReference>
<dbReference type="CDD" id="cd00085">
    <property type="entry name" value="HNHc"/>
    <property type="match status" value="1"/>
</dbReference>
<dbReference type="InterPro" id="IPR022385">
    <property type="entry name" value="Rhs_assc_core"/>
</dbReference>
<dbReference type="InterPro" id="IPR050708">
    <property type="entry name" value="T6SS_VgrG/RHS"/>
</dbReference>
<keyword evidence="1" id="KW-0732">Signal</keyword>
<dbReference type="SMART" id="SM00507">
    <property type="entry name" value="HNHc"/>
    <property type="match status" value="1"/>
</dbReference>
<dbReference type="InterPro" id="IPR006530">
    <property type="entry name" value="YD"/>
</dbReference>
<evidence type="ECO:0000313" key="5">
    <source>
        <dbReference type="EMBL" id="MCD9096510.1"/>
    </source>
</evidence>
<dbReference type="NCBIfam" id="TIGR01643">
    <property type="entry name" value="YD_repeat_2x"/>
    <property type="match status" value="6"/>
</dbReference>
<evidence type="ECO:0000256" key="1">
    <source>
        <dbReference type="ARBA" id="ARBA00022729"/>
    </source>
</evidence>
<dbReference type="NCBIfam" id="TIGR03696">
    <property type="entry name" value="Rhs_assc_core"/>
    <property type="match status" value="1"/>
</dbReference>
<evidence type="ECO:0000256" key="2">
    <source>
        <dbReference type="ARBA" id="ARBA00022737"/>
    </source>
</evidence>
<dbReference type="Proteomes" id="UP001430360">
    <property type="component" value="Unassembled WGS sequence"/>
</dbReference>
<reference evidence="5" key="1">
    <citation type="submission" date="2021-12" db="EMBL/GenBank/DDBJ databases">
        <authorList>
            <person name="Ulrich A."/>
        </authorList>
    </citation>
    <scope>NUCLEOTIDE SEQUENCE</scope>
    <source>
        <strain evidence="5">A1P009</strain>
    </source>
</reference>
<dbReference type="EMBL" id="JAJQKU010000002">
    <property type="protein sequence ID" value="MCD9096510.1"/>
    <property type="molecule type" value="Genomic_DNA"/>
</dbReference>
<protein>
    <submittedName>
        <fullName evidence="5">DUF6531 domain-containing protein</fullName>
    </submittedName>
</protein>
<dbReference type="InterPro" id="IPR011043">
    <property type="entry name" value="Gal_Oxase/kelch_b-propeller"/>
</dbReference>
<keyword evidence="6" id="KW-1185">Reference proteome</keyword>
<evidence type="ECO:0000313" key="6">
    <source>
        <dbReference type="Proteomes" id="UP001430360"/>
    </source>
</evidence>
<dbReference type="Gene3D" id="1.10.30.50">
    <property type="match status" value="1"/>
</dbReference>
<dbReference type="InterPro" id="IPR056823">
    <property type="entry name" value="TEN-like_YD-shell"/>
</dbReference>
<name>A0ABS8UAI6_9GAMM</name>
<keyword evidence="2" id="KW-0677">Repeat</keyword>
<dbReference type="SUPFAM" id="SSF49464">
    <property type="entry name" value="Carboxypeptidase regulatory domain-like"/>
    <property type="match status" value="1"/>
</dbReference>
<dbReference type="InterPro" id="IPR002711">
    <property type="entry name" value="HNH"/>
</dbReference>
<dbReference type="Pfam" id="PF01844">
    <property type="entry name" value="HNH"/>
    <property type="match status" value="1"/>
</dbReference>